<dbReference type="SUPFAM" id="SSF48498">
    <property type="entry name" value="Tetracyclin repressor-like, C-terminal domain"/>
    <property type="match status" value="1"/>
</dbReference>
<comment type="caution">
    <text evidence="6">The sequence shown here is derived from an EMBL/GenBank/DDBJ whole genome shotgun (WGS) entry which is preliminary data.</text>
</comment>
<keyword evidence="1" id="KW-0805">Transcription regulation</keyword>
<evidence type="ECO:0000256" key="2">
    <source>
        <dbReference type="ARBA" id="ARBA00023125"/>
    </source>
</evidence>
<dbReference type="STRING" id="990268.JCM19235_2102"/>
<dbReference type="InterPro" id="IPR036271">
    <property type="entry name" value="Tet_transcr_reg_TetR-rel_C_sf"/>
</dbReference>
<dbReference type="AlphaFoldDB" id="A0A090RWS3"/>
<accession>A0A090RWS3</accession>
<sequence length="191" mass="21382">MADLKQTLLDAGFELISEHGFAGIGIMKIIQQANATKGSFYHHFKSKEDFGRQLLEDYFEDHLATVISYLSDEDVPFADRVLNYFEFWSESKVTDEFQIKCLVVKLSGEIAGTSSSMQAELDKGAEKVINRMADYFNEGNTLGVMSISEPYAASRSLYAKWLGATLLCAVQKDRTHLEQAMRETAQLVGSN</sequence>
<dbReference type="SUPFAM" id="SSF46689">
    <property type="entry name" value="Homeodomain-like"/>
    <property type="match status" value="1"/>
</dbReference>
<reference evidence="6 7" key="1">
    <citation type="submission" date="2014-09" db="EMBL/GenBank/DDBJ databases">
        <title>Vibrio maritimus JCM 19235. (C45) whole genome shotgun sequence.</title>
        <authorList>
            <person name="Sawabe T."/>
            <person name="Meirelles P."/>
            <person name="Nakanishi M."/>
            <person name="Sayaka M."/>
            <person name="Hattori M."/>
            <person name="Ohkuma M."/>
        </authorList>
    </citation>
    <scope>NUCLEOTIDE SEQUENCE [LARGE SCALE GENOMIC DNA]</scope>
    <source>
        <strain evidence="7">JCM19235</strain>
    </source>
</reference>
<evidence type="ECO:0000259" key="5">
    <source>
        <dbReference type="PROSITE" id="PS50977"/>
    </source>
</evidence>
<protein>
    <submittedName>
        <fullName evidence="6">Transcriptional regulator TetR family</fullName>
    </submittedName>
</protein>
<dbReference type="Proteomes" id="UP000029228">
    <property type="component" value="Unassembled WGS sequence"/>
</dbReference>
<evidence type="ECO:0000313" key="7">
    <source>
        <dbReference type="Proteomes" id="UP000029228"/>
    </source>
</evidence>
<dbReference type="EMBL" id="BBMR01000003">
    <property type="protein sequence ID" value="GAL18679.1"/>
    <property type="molecule type" value="Genomic_DNA"/>
</dbReference>
<dbReference type="PROSITE" id="PS50977">
    <property type="entry name" value="HTH_TETR_2"/>
    <property type="match status" value="1"/>
</dbReference>
<feature type="domain" description="HTH tetR-type" evidence="5">
    <location>
        <begin position="2"/>
        <end position="62"/>
    </location>
</feature>
<dbReference type="OrthoDB" id="4541465at2"/>
<proteinExistence type="predicted"/>
<keyword evidence="3" id="KW-0804">Transcription</keyword>
<dbReference type="PANTHER" id="PTHR47506:SF6">
    <property type="entry name" value="HTH-TYPE TRANSCRIPTIONAL REPRESSOR NEMR"/>
    <property type="match status" value="1"/>
</dbReference>
<evidence type="ECO:0000313" key="6">
    <source>
        <dbReference type="EMBL" id="GAL18679.1"/>
    </source>
</evidence>
<dbReference type="Gene3D" id="1.10.357.10">
    <property type="entry name" value="Tetracycline Repressor, domain 2"/>
    <property type="match status" value="1"/>
</dbReference>
<evidence type="ECO:0000256" key="3">
    <source>
        <dbReference type="ARBA" id="ARBA00023163"/>
    </source>
</evidence>
<gene>
    <name evidence="6" type="ORF">JCM19235_2102</name>
</gene>
<keyword evidence="2 4" id="KW-0238">DNA-binding</keyword>
<dbReference type="GO" id="GO:0003677">
    <property type="term" value="F:DNA binding"/>
    <property type="evidence" value="ECO:0007669"/>
    <property type="project" value="UniProtKB-UniRule"/>
</dbReference>
<feature type="DNA-binding region" description="H-T-H motif" evidence="4">
    <location>
        <begin position="25"/>
        <end position="44"/>
    </location>
</feature>
<keyword evidence="7" id="KW-1185">Reference proteome</keyword>
<dbReference type="PANTHER" id="PTHR47506">
    <property type="entry name" value="TRANSCRIPTIONAL REGULATORY PROTEIN"/>
    <property type="match status" value="1"/>
</dbReference>
<dbReference type="InterPro" id="IPR001647">
    <property type="entry name" value="HTH_TetR"/>
</dbReference>
<organism evidence="6 7">
    <name type="scientific">Vibrio maritimus</name>
    <dbReference type="NCBI Taxonomy" id="990268"/>
    <lineage>
        <taxon>Bacteria</taxon>
        <taxon>Pseudomonadati</taxon>
        <taxon>Pseudomonadota</taxon>
        <taxon>Gammaproteobacteria</taxon>
        <taxon>Vibrionales</taxon>
        <taxon>Vibrionaceae</taxon>
        <taxon>Vibrio</taxon>
    </lineage>
</organism>
<dbReference type="PRINTS" id="PR00455">
    <property type="entry name" value="HTHTETR"/>
</dbReference>
<name>A0A090RWS3_9VIBR</name>
<dbReference type="Pfam" id="PF00440">
    <property type="entry name" value="TetR_N"/>
    <property type="match status" value="1"/>
</dbReference>
<evidence type="ECO:0000256" key="1">
    <source>
        <dbReference type="ARBA" id="ARBA00023015"/>
    </source>
</evidence>
<evidence type="ECO:0000256" key="4">
    <source>
        <dbReference type="PROSITE-ProRule" id="PRU00335"/>
    </source>
</evidence>
<dbReference type="InterPro" id="IPR009057">
    <property type="entry name" value="Homeodomain-like_sf"/>
</dbReference>